<dbReference type="AlphaFoldDB" id="A0A0G1GJN4"/>
<evidence type="ECO:0000313" key="1">
    <source>
        <dbReference type="EMBL" id="KKS98988.1"/>
    </source>
</evidence>
<evidence type="ECO:0000313" key="2">
    <source>
        <dbReference type="Proteomes" id="UP000034090"/>
    </source>
</evidence>
<gene>
    <name evidence="1" type="ORF">UV74_C0001G0098</name>
</gene>
<dbReference type="PATRIC" id="fig|1618578.3.peg.111"/>
<dbReference type="SUPFAM" id="SSF51445">
    <property type="entry name" value="(Trans)glycosidases"/>
    <property type="match status" value="1"/>
</dbReference>
<reference evidence="1 2" key="1">
    <citation type="journal article" date="2015" name="Nature">
        <title>rRNA introns, odd ribosomes, and small enigmatic genomes across a large radiation of phyla.</title>
        <authorList>
            <person name="Brown C.T."/>
            <person name="Hug L.A."/>
            <person name="Thomas B.C."/>
            <person name="Sharon I."/>
            <person name="Castelle C.J."/>
            <person name="Singh A."/>
            <person name="Wilkins M.J."/>
            <person name="Williams K.H."/>
            <person name="Banfield J.F."/>
        </authorList>
    </citation>
    <scope>NUCLEOTIDE SEQUENCE [LARGE SCALE GENOMIC DNA]</scope>
</reference>
<dbReference type="Proteomes" id="UP000034090">
    <property type="component" value="Unassembled WGS sequence"/>
</dbReference>
<comment type="caution">
    <text evidence="1">The sequence shown here is derived from an EMBL/GenBank/DDBJ whole genome shotgun (WGS) entry which is preliminary data.</text>
</comment>
<name>A0A0G1GJN4_9BACT</name>
<dbReference type="InterPro" id="IPR017853">
    <property type="entry name" value="GH"/>
</dbReference>
<organism evidence="1 2">
    <name type="scientific">Candidatus Woesebacteria bacterium GW2011_GWB1_43_14</name>
    <dbReference type="NCBI Taxonomy" id="1618578"/>
    <lineage>
        <taxon>Bacteria</taxon>
        <taxon>Candidatus Woeseibacteriota</taxon>
    </lineage>
</organism>
<dbReference type="EMBL" id="LCFQ01000001">
    <property type="protein sequence ID" value="KKS98988.1"/>
    <property type="molecule type" value="Genomic_DNA"/>
</dbReference>
<accession>A0A0G1GJN4</accession>
<sequence length="1095" mass="120526">MKKIFLAVFISLFFIFPKNLTEAQEIPDLECVGRELAKYVNGVIDNAGSLENVKLLSPAFNLGSPYEVEMFGYMVEYGANFAALDGFSGNLYSHPQGLDLRAYQQYTELGWKGRFDSYGKPVVITEFGDFRLSPDDSTKDARQWLIDEMIMEFNDVHSDPGIISTLYFSVLDYNKYGGNAGFSWNNMSDGEISTVIASNPGVAGANSASIVDGTGSFPVKVVSTGTGLTWVLEITMGPGDIANTIAAVRSAHAQGLVPVVRFCHQFGCGFSADPAELAAFIRQLDAAVDQEVWVIAGPNEPVAELWATPECQGRDWKVEWWDCSEIARDTETGEESAEFHSLRPYPASNTCSATNPDLVSICGNDMLVIEDIEVTPRDGSCSGSTCHFEIQGQTEITIDTTNLELPILGNTGLVPNGVSGANILSFEERVNEYVSWYLNGVIQRAEERYFISPRDIYELVNFSGPLRKLLPQQTQTTLRQTQKNEVGGTRHDQIVACRDGEDPTACYVRQQEEYERISEVNITRPNNPTTSYIPYSSTEDADGYIYGPPSSWEPATETIGEVEISNLSIDYDQDVDSLERLYFAHIFENKKLGETLQSTYLPGKPPKKTFTLTAPLLPTPNSPLWPDWVTRYLLDHGLPILPDDLNDLDIDIEIPLPDALQPDGPNFDEIPADVVLPEQEGGCTIVGAVNNPGDDLYGELDETTRENKRELSGEKYEDFIENEGSVTGVINYTATFDHTFDEAFSDSDNSANQTCKSNCLLGPLDQMTACSAQCDVDFPPSTEQKYTARVVIKIPVALEMPGANDIWADFVGGSGSIFRKMFPKIGAGSARDKIIDLPGESNASYEADNILVSGGQLTNEITLAGNIDKPVPGSSASVYFPHLGGISEYFLKDIQKMLRPKGVSGGQIETTKNECSINCNTSATLSPEAQKYEFLRDIVIDLAGRWTETQQNPGKNYAKECFNDVINQSVAKGVNPALTLTIWLNESGASNYTSSVTSCVTQDFGINKPEIASDFKAQLNGFLALPGSLGYEDCAYDEDQNWEAPIHGFLNRFKQGGCDPTDEVGNNYYELIQREWEFLNLSCPFPDYPTDMSCP</sequence>
<proteinExistence type="predicted"/>
<protein>
    <submittedName>
        <fullName evidence="1">Uncharacterized protein</fullName>
    </submittedName>
</protein>